<accession>A0A4Q2JIF9</accession>
<keyword evidence="7" id="KW-1185">Reference proteome</keyword>
<dbReference type="SUPFAM" id="SSF55961">
    <property type="entry name" value="Bet v1-like"/>
    <property type="match status" value="1"/>
</dbReference>
<proteinExistence type="inferred from homology"/>
<dbReference type="InterPro" id="IPR020476">
    <property type="entry name" value="Nudix_hydrolase"/>
</dbReference>
<evidence type="ECO:0000256" key="2">
    <source>
        <dbReference type="ARBA" id="ARBA00005582"/>
    </source>
</evidence>
<comment type="cofactor">
    <cofactor evidence="1">
        <name>Mg(2+)</name>
        <dbReference type="ChEBI" id="CHEBI:18420"/>
    </cofactor>
</comment>
<protein>
    <submittedName>
        <fullName evidence="6">NUDIX domain-containing protein</fullName>
    </submittedName>
</protein>
<comment type="caution">
    <text evidence="6">The sequence shown here is derived from an EMBL/GenBank/DDBJ whole genome shotgun (WGS) entry which is preliminary data.</text>
</comment>
<dbReference type="Gene3D" id="3.90.79.10">
    <property type="entry name" value="Nucleoside Triphosphate Pyrophosphohydrolase"/>
    <property type="match status" value="1"/>
</dbReference>
<evidence type="ECO:0000313" key="6">
    <source>
        <dbReference type="EMBL" id="RXZ45800.1"/>
    </source>
</evidence>
<dbReference type="PRINTS" id="PR00502">
    <property type="entry name" value="NUDIXFAMILY"/>
</dbReference>
<dbReference type="PANTHER" id="PTHR43046">
    <property type="entry name" value="GDP-MANNOSE MANNOSYL HYDROLASE"/>
    <property type="match status" value="1"/>
</dbReference>
<feature type="domain" description="Nudix hydrolase" evidence="5">
    <location>
        <begin position="2"/>
        <end position="129"/>
    </location>
</feature>
<dbReference type="SUPFAM" id="SSF55811">
    <property type="entry name" value="Nudix"/>
    <property type="match status" value="1"/>
</dbReference>
<dbReference type="RefSeq" id="WP_129235439.1">
    <property type="nucleotide sequence ID" value="NZ_SDPL01000314.1"/>
</dbReference>
<dbReference type="InterPro" id="IPR020084">
    <property type="entry name" value="NUDIX_hydrolase_CS"/>
</dbReference>
<dbReference type="PANTHER" id="PTHR43046:SF14">
    <property type="entry name" value="MUTT_NUDIX FAMILY PROTEIN"/>
    <property type="match status" value="1"/>
</dbReference>
<evidence type="ECO:0000259" key="5">
    <source>
        <dbReference type="PROSITE" id="PS51462"/>
    </source>
</evidence>
<gene>
    <name evidence="6" type="ORF">ESO86_13230</name>
</gene>
<reference evidence="6 7" key="1">
    <citation type="submission" date="2019-01" db="EMBL/GenBank/DDBJ databases">
        <authorList>
            <person name="Li J."/>
        </authorList>
    </citation>
    <scope>NUCLEOTIDE SEQUENCE [LARGE SCALE GENOMIC DNA]</scope>
    <source>
        <strain evidence="6 7">CGMCC 4.7180</strain>
    </source>
</reference>
<evidence type="ECO:0000256" key="1">
    <source>
        <dbReference type="ARBA" id="ARBA00001946"/>
    </source>
</evidence>
<dbReference type="Proteomes" id="UP000292881">
    <property type="component" value="Unassembled WGS sequence"/>
</dbReference>
<dbReference type="InterPro" id="IPR000086">
    <property type="entry name" value="NUDIX_hydrolase_dom"/>
</dbReference>
<dbReference type="InterPro" id="IPR015797">
    <property type="entry name" value="NUDIX_hydrolase-like_dom_sf"/>
</dbReference>
<sequence>MDVVPAAGAVITDDDGRVLLVRRGAAPQRGRWSVPGGRLEPGESFADAAAREVLEETGLRVVVGRELWSLRLPTADGREFDIHDFAATVVGGNLEAGDDAADARWFAPGELHRLRVTTHLVTYLRRAGVVDPLPHVDEHAVDVAAGRDAVWRALGELLAHAASARFARMLGAEDTSRGGPAMPAPGAIVPGFHVVAAEPPARLALAGRHRFSDYELVFRIDELAPERSRLRAETRAVFPGMRGAAYRTMLMGFGLHRAATRRMLRAVRRRAEASARTPS</sequence>
<dbReference type="OrthoDB" id="9804442at2"/>
<dbReference type="Pfam" id="PF00293">
    <property type="entry name" value="NUDIX"/>
    <property type="match status" value="1"/>
</dbReference>
<dbReference type="GO" id="GO:0016787">
    <property type="term" value="F:hydrolase activity"/>
    <property type="evidence" value="ECO:0007669"/>
    <property type="project" value="UniProtKB-KW"/>
</dbReference>
<dbReference type="AlphaFoldDB" id="A0A4Q2JIF9"/>
<dbReference type="PROSITE" id="PS51462">
    <property type="entry name" value="NUDIX"/>
    <property type="match status" value="1"/>
</dbReference>
<keyword evidence="3 4" id="KW-0378">Hydrolase</keyword>
<evidence type="ECO:0000256" key="3">
    <source>
        <dbReference type="ARBA" id="ARBA00022801"/>
    </source>
</evidence>
<dbReference type="CDD" id="cd04673">
    <property type="entry name" value="NUDIX_ADPRase"/>
    <property type="match status" value="1"/>
</dbReference>
<name>A0A4Q2JIF9_9MICO</name>
<evidence type="ECO:0000313" key="7">
    <source>
        <dbReference type="Proteomes" id="UP000292881"/>
    </source>
</evidence>
<comment type="similarity">
    <text evidence="2 4">Belongs to the Nudix hydrolase family.</text>
</comment>
<evidence type="ECO:0000256" key="4">
    <source>
        <dbReference type="RuleBase" id="RU003476"/>
    </source>
</evidence>
<organism evidence="6 7">
    <name type="scientific">Agromyces binzhouensis</name>
    <dbReference type="NCBI Taxonomy" id="1817495"/>
    <lineage>
        <taxon>Bacteria</taxon>
        <taxon>Bacillati</taxon>
        <taxon>Actinomycetota</taxon>
        <taxon>Actinomycetes</taxon>
        <taxon>Micrococcales</taxon>
        <taxon>Microbacteriaceae</taxon>
        <taxon>Agromyces</taxon>
    </lineage>
</organism>
<dbReference type="EMBL" id="SDPL01000314">
    <property type="protein sequence ID" value="RXZ45800.1"/>
    <property type="molecule type" value="Genomic_DNA"/>
</dbReference>
<dbReference type="PROSITE" id="PS00893">
    <property type="entry name" value="NUDIX_BOX"/>
    <property type="match status" value="1"/>
</dbReference>